<dbReference type="PANTHER" id="PTHR37686">
    <property type="entry name" value="LD36006P"/>
    <property type="match status" value="1"/>
</dbReference>
<name>A0A6G0U6S6_APHGL</name>
<feature type="transmembrane region" description="Helical" evidence="2">
    <location>
        <begin position="682"/>
        <end position="705"/>
    </location>
</feature>
<feature type="transmembrane region" description="Helical" evidence="2">
    <location>
        <begin position="717"/>
        <end position="734"/>
    </location>
</feature>
<evidence type="ECO:0000256" key="1">
    <source>
        <dbReference type="SAM" id="MobiDB-lite"/>
    </source>
</evidence>
<feature type="transmembrane region" description="Helical" evidence="2">
    <location>
        <begin position="770"/>
        <end position="793"/>
    </location>
</feature>
<dbReference type="EMBL" id="VYZN01000001">
    <property type="protein sequence ID" value="KAE9544643.1"/>
    <property type="molecule type" value="Genomic_DNA"/>
</dbReference>
<dbReference type="Proteomes" id="UP000475862">
    <property type="component" value="Unassembled WGS sequence"/>
</dbReference>
<keyword evidence="2" id="KW-1133">Transmembrane helix</keyword>
<feature type="region of interest" description="Disordered" evidence="1">
    <location>
        <begin position="1170"/>
        <end position="1203"/>
    </location>
</feature>
<evidence type="ECO:0000313" key="4">
    <source>
        <dbReference type="Proteomes" id="UP000475862"/>
    </source>
</evidence>
<dbReference type="Pfam" id="PF25228">
    <property type="entry name" value="Lips"/>
    <property type="match status" value="2"/>
</dbReference>
<proteinExistence type="predicted"/>
<dbReference type="OrthoDB" id="10003277at2759"/>
<feature type="compositionally biased region" description="Low complexity" evidence="1">
    <location>
        <begin position="1181"/>
        <end position="1196"/>
    </location>
</feature>
<keyword evidence="4" id="KW-1185">Reference proteome</keyword>
<feature type="transmembrane region" description="Helical" evidence="2">
    <location>
        <begin position="588"/>
        <end position="608"/>
    </location>
</feature>
<gene>
    <name evidence="3" type="ORF">AGLY_000185</name>
</gene>
<sequence length="1252" mass="144260">MSFLPEKEPLKFDVNLCGAPEEIVHLVDNIKKVGEQFLYHWKTFPIILPPTAITTKCQINGNDSAYGPGVESNCTLARRTITSIRSINCRDLFVPPSFDELDAVAVNTKGEPRHLNSKQLESLRERGLDKDIHGKPKKLNSKQLDTIRKLGEFEVASINFVGQTHKWRLTEWLQKGTERNRETLLDDLAFALQFLLVTARARLFSHFFSIAESIKAILTGVIKLIDIIFGVPSLQAHNLPEKIREERCRYLVAELICRPELEHALEHLISFVRKQLRRAATEKFEPSKEAMCPQIPIPYQFLTPKVLLLKIDLRLFDRDIMKKALPVIMGLLERETRGWFLHFREKLIYELKTQKLSDEEIEKAVNEAVMKEYLQRVYKSIVNNVELQMLGDGIPNLLINQAQCIVLMHRAVENVQRKIIKQKNTLSQRMQYTYPVLSRIGPWMRDKQTIAEEKFIQECQWSAHEEALTLCKEYKLHQAVYFLQRDLAFMREREPVLSKELKAVKIPTRTFHWLTQIWLPKNWIVRRSFQGQSEIIPTVLSSTATAITTPRSNPSQAVFLVEKEITHTTTTRWPFWRVINFLYRTWTWTWNAMFFFGVVIPWCSPVSVRSLFYSESFYPDLELSQVNGTLFPRKSSLTSTLISRLNLLWRHISKSRTHFETKPDTGFIGKGMTRHLNRAWNYVIKGILGTLAMLIVFPIICLSASFGSLMVALTGPLWMPLVTLLLHVFNGLIYDLDSPAEWKNRYFVVIEAVVWNMFFQGILQPLIACLIAFIFCPIVTVILFIVALLRYWFRLAWDSIIYHLVIKKRGRIPACDSFIVKRVAGPGMASDYYFQIRPEQALAAFEAKMELDELNAYQNLMEQKIQQPQKDFARFVDVCFGPFSAHLAKNGAYRVLEKEAQDLMTALQDKLERRLRELQSGLSTTLKSKIRLTSKDLKVTVALASKMLEYWYPQHVMQKLSISEEEFWESKGLSVNDWSALAVVFLTDIFSLDFLTPLDDADTKFKLEAEQSVDLSRFYNAVQSINIDGQCSEMLGPLYSSRGNIQIQSPYLEISAFNPRSKLLHCKFKKLDSACNSITYTMLLGGRFKTGTRKHKAYLKTNSMPSQRNKSRPWKRIQQTYMADKMCIPLPIPHPAHIALIIYNRDSESPIPLESENCIGILRALEDRTSDPTSTDYIPASSFDSADSRSSLTSESVEPEEQNVNVYNWQRDDWMLRTRQTGAVRVELASPEDISLDSESTRVVFGTLGTTV</sequence>
<reference evidence="3 4" key="1">
    <citation type="submission" date="2019-08" db="EMBL/GenBank/DDBJ databases">
        <title>The genome of the soybean aphid Biotype 1, its phylome, world population structure and adaptation to the North American continent.</title>
        <authorList>
            <person name="Giordano R."/>
            <person name="Donthu R.K."/>
            <person name="Hernandez A.G."/>
            <person name="Wright C.L."/>
            <person name="Zimin A.V."/>
        </authorList>
    </citation>
    <scope>NUCLEOTIDE SEQUENCE [LARGE SCALE GENOMIC DNA]</scope>
    <source>
        <tissue evidence="3">Whole aphids</tissue>
    </source>
</reference>
<evidence type="ECO:0000256" key="2">
    <source>
        <dbReference type="SAM" id="Phobius"/>
    </source>
</evidence>
<dbReference type="PANTHER" id="PTHR37686:SF1">
    <property type="entry name" value="LD36006P"/>
    <property type="match status" value="1"/>
</dbReference>
<dbReference type="InterPro" id="IPR057435">
    <property type="entry name" value="Lips"/>
</dbReference>
<keyword evidence="2" id="KW-0812">Transmembrane</keyword>
<organism evidence="3 4">
    <name type="scientific">Aphis glycines</name>
    <name type="common">Soybean aphid</name>
    <dbReference type="NCBI Taxonomy" id="307491"/>
    <lineage>
        <taxon>Eukaryota</taxon>
        <taxon>Metazoa</taxon>
        <taxon>Ecdysozoa</taxon>
        <taxon>Arthropoda</taxon>
        <taxon>Hexapoda</taxon>
        <taxon>Insecta</taxon>
        <taxon>Pterygota</taxon>
        <taxon>Neoptera</taxon>
        <taxon>Paraneoptera</taxon>
        <taxon>Hemiptera</taxon>
        <taxon>Sternorrhyncha</taxon>
        <taxon>Aphidomorpha</taxon>
        <taxon>Aphidoidea</taxon>
        <taxon>Aphididae</taxon>
        <taxon>Aphidini</taxon>
        <taxon>Aphis</taxon>
        <taxon>Aphis</taxon>
    </lineage>
</organism>
<keyword evidence="2" id="KW-0472">Membrane</keyword>
<dbReference type="AlphaFoldDB" id="A0A6G0U6S6"/>
<evidence type="ECO:0000313" key="3">
    <source>
        <dbReference type="EMBL" id="KAE9544643.1"/>
    </source>
</evidence>
<protein>
    <submittedName>
        <fullName evidence="3">Uncharacterized protein</fullName>
    </submittedName>
</protein>
<comment type="caution">
    <text evidence="3">The sequence shown here is derived from an EMBL/GenBank/DDBJ whole genome shotgun (WGS) entry which is preliminary data.</text>
</comment>
<accession>A0A6G0U6S6</accession>